<evidence type="ECO:0000313" key="6">
    <source>
        <dbReference type="Proteomes" id="UP000824241"/>
    </source>
</evidence>
<dbReference type="GO" id="GO:0016887">
    <property type="term" value="F:ATP hydrolysis activity"/>
    <property type="evidence" value="ECO:0007669"/>
    <property type="project" value="InterPro"/>
</dbReference>
<evidence type="ECO:0000259" key="4">
    <source>
        <dbReference type="PROSITE" id="PS50893"/>
    </source>
</evidence>
<keyword evidence="2" id="KW-0547">Nucleotide-binding</keyword>
<sequence length="328" mass="36570">MIEVQHLSKTFYVRRRESGLKNAAAALFKKREPVPALQDISFSVADGEMVGYIGPNGAGKSTTIKVMTGVLTPDNGICRIDGRTPWKERKAHVARIGVVFGQRSQLWWDLPVNDSFDLIRDIYRVPEDRYRKNVRELSEMLSLGEILRTPARQLSLGQRMRCEIAASLLHDPKVLFLDEPTIGLDAASKLAVREFIRSLNRTRGTTILLTTHDMQDIEALTRRIILIGKGRILLDGPLEDLKETLSPVRTVIASGREKAGALSLPEGVSLLSRQGEGNVRLTLSADTRLSPVPALIESLSRQMELSDLSVEQASMDEVVLSLYKQYKI</sequence>
<dbReference type="PANTHER" id="PTHR42711:SF1">
    <property type="entry name" value="ABC-TRANSPORT PROTEIN, ATP-BINDING COMPONENT"/>
    <property type="match status" value="1"/>
</dbReference>
<evidence type="ECO:0000256" key="2">
    <source>
        <dbReference type="ARBA" id="ARBA00022741"/>
    </source>
</evidence>
<evidence type="ECO:0000313" key="5">
    <source>
        <dbReference type="EMBL" id="HIR61225.1"/>
    </source>
</evidence>
<keyword evidence="1" id="KW-0813">Transport</keyword>
<proteinExistence type="predicted"/>
<protein>
    <submittedName>
        <fullName evidence="5">ABC transporter ATP-binding protein</fullName>
    </submittedName>
</protein>
<feature type="domain" description="ABC transporter" evidence="4">
    <location>
        <begin position="2"/>
        <end position="254"/>
    </location>
</feature>
<dbReference type="InterPro" id="IPR027417">
    <property type="entry name" value="P-loop_NTPase"/>
</dbReference>
<dbReference type="Proteomes" id="UP000824241">
    <property type="component" value="Unassembled WGS sequence"/>
</dbReference>
<reference evidence="5" key="1">
    <citation type="submission" date="2020-10" db="EMBL/GenBank/DDBJ databases">
        <authorList>
            <person name="Gilroy R."/>
        </authorList>
    </citation>
    <scope>NUCLEOTIDE SEQUENCE</scope>
    <source>
        <strain evidence="5">CHK189-12415</strain>
    </source>
</reference>
<reference evidence="5" key="2">
    <citation type="journal article" date="2021" name="PeerJ">
        <title>Extensive microbial diversity within the chicken gut microbiome revealed by metagenomics and culture.</title>
        <authorList>
            <person name="Gilroy R."/>
            <person name="Ravi A."/>
            <person name="Getino M."/>
            <person name="Pursley I."/>
            <person name="Horton D.L."/>
            <person name="Alikhan N.F."/>
            <person name="Baker D."/>
            <person name="Gharbi K."/>
            <person name="Hall N."/>
            <person name="Watson M."/>
            <person name="Adriaenssens E.M."/>
            <person name="Foster-Nyarko E."/>
            <person name="Jarju S."/>
            <person name="Secka A."/>
            <person name="Antonio M."/>
            <person name="Oren A."/>
            <person name="Chaudhuri R.R."/>
            <person name="La Ragione R."/>
            <person name="Hildebrand F."/>
            <person name="Pallen M.J."/>
        </authorList>
    </citation>
    <scope>NUCLEOTIDE SEQUENCE</scope>
    <source>
        <strain evidence="5">CHK189-12415</strain>
    </source>
</reference>
<dbReference type="EMBL" id="DVHA01000210">
    <property type="protein sequence ID" value="HIR61225.1"/>
    <property type="molecule type" value="Genomic_DNA"/>
</dbReference>
<comment type="caution">
    <text evidence="5">The sequence shown here is derived from an EMBL/GenBank/DDBJ whole genome shotgun (WGS) entry which is preliminary data.</text>
</comment>
<accession>A0A9D1J573</accession>
<dbReference type="AlphaFoldDB" id="A0A9D1J573"/>
<evidence type="ECO:0000256" key="3">
    <source>
        <dbReference type="ARBA" id="ARBA00022840"/>
    </source>
</evidence>
<name>A0A9D1J573_9FIRM</name>
<evidence type="ECO:0000256" key="1">
    <source>
        <dbReference type="ARBA" id="ARBA00022448"/>
    </source>
</evidence>
<dbReference type="CDD" id="cd03267">
    <property type="entry name" value="ABC_NatA_like"/>
    <property type="match status" value="1"/>
</dbReference>
<dbReference type="Gene3D" id="3.40.50.300">
    <property type="entry name" value="P-loop containing nucleotide triphosphate hydrolases"/>
    <property type="match status" value="1"/>
</dbReference>
<gene>
    <name evidence="5" type="ORF">IAB37_06615</name>
</gene>
<dbReference type="InterPro" id="IPR003593">
    <property type="entry name" value="AAA+_ATPase"/>
</dbReference>
<dbReference type="InterPro" id="IPR003439">
    <property type="entry name" value="ABC_transporter-like_ATP-bd"/>
</dbReference>
<keyword evidence="3 5" id="KW-0067">ATP-binding</keyword>
<organism evidence="5 6">
    <name type="scientific">Candidatus Faecivivens stercoravium</name>
    <dbReference type="NCBI Taxonomy" id="2840803"/>
    <lineage>
        <taxon>Bacteria</taxon>
        <taxon>Bacillati</taxon>
        <taxon>Bacillota</taxon>
        <taxon>Clostridia</taxon>
        <taxon>Eubacteriales</taxon>
        <taxon>Oscillospiraceae</taxon>
        <taxon>Oscillospiraceae incertae sedis</taxon>
        <taxon>Candidatus Faecivivens</taxon>
    </lineage>
</organism>
<dbReference type="PANTHER" id="PTHR42711">
    <property type="entry name" value="ABC TRANSPORTER ATP-BINDING PROTEIN"/>
    <property type="match status" value="1"/>
</dbReference>
<dbReference type="PROSITE" id="PS50893">
    <property type="entry name" value="ABC_TRANSPORTER_2"/>
    <property type="match status" value="1"/>
</dbReference>
<dbReference type="Pfam" id="PF00005">
    <property type="entry name" value="ABC_tran"/>
    <property type="match status" value="1"/>
</dbReference>
<dbReference type="InterPro" id="IPR050763">
    <property type="entry name" value="ABC_transporter_ATP-binding"/>
</dbReference>
<dbReference type="SMART" id="SM00382">
    <property type="entry name" value="AAA"/>
    <property type="match status" value="1"/>
</dbReference>
<dbReference type="GO" id="GO:0005524">
    <property type="term" value="F:ATP binding"/>
    <property type="evidence" value="ECO:0007669"/>
    <property type="project" value="UniProtKB-KW"/>
</dbReference>
<dbReference type="SUPFAM" id="SSF52540">
    <property type="entry name" value="P-loop containing nucleoside triphosphate hydrolases"/>
    <property type="match status" value="1"/>
</dbReference>